<feature type="region of interest" description="Disordered" evidence="1">
    <location>
        <begin position="26"/>
        <end position="45"/>
    </location>
</feature>
<dbReference type="AlphaFoldDB" id="A0A0A8Y212"/>
<accession>A0A0A8Y212</accession>
<reference evidence="2" key="2">
    <citation type="journal article" date="2015" name="Data Brief">
        <title>Shoot transcriptome of the giant reed, Arundo donax.</title>
        <authorList>
            <person name="Barrero R.A."/>
            <person name="Guerrero F.D."/>
            <person name="Moolhuijzen P."/>
            <person name="Goolsby J.A."/>
            <person name="Tidwell J."/>
            <person name="Bellgard S.E."/>
            <person name="Bellgard M.I."/>
        </authorList>
    </citation>
    <scope>NUCLEOTIDE SEQUENCE</scope>
    <source>
        <tissue evidence="2">Shoot tissue taken approximately 20 cm above the soil surface</tissue>
    </source>
</reference>
<sequence>MHHFETSYPTPGARGYIVEVHHSNLEPCPDPQSEKMHTMVPLISP</sequence>
<evidence type="ECO:0000313" key="2">
    <source>
        <dbReference type="EMBL" id="JAD20181.1"/>
    </source>
</evidence>
<reference evidence="2" key="1">
    <citation type="submission" date="2014-09" db="EMBL/GenBank/DDBJ databases">
        <authorList>
            <person name="Magalhaes I.L.F."/>
            <person name="Oliveira U."/>
            <person name="Santos F.R."/>
            <person name="Vidigal T.H.D.A."/>
            <person name="Brescovit A.D."/>
            <person name="Santos A.J."/>
        </authorList>
    </citation>
    <scope>NUCLEOTIDE SEQUENCE</scope>
    <source>
        <tissue evidence="2">Shoot tissue taken approximately 20 cm above the soil surface</tissue>
    </source>
</reference>
<organism evidence="2">
    <name type="scientific">Arundo donax</name>
    <name type="common">Giant reed</name>
    <name type="synonym">Donax arundinaceus</name>
    <dbReference type="NCBI Taxonomy" id="35708"/>
    <lineage>
        <taxon>Eukaryota</taxon>
        <taxon>Viridiplantae</taxon>
        <taxon>Streptophyta</taxon>
        <taxon>Embryophyta</taxon>
        <taxon>Tracheophyta</taxon>
        <taxon>Spermatophyta</taxon>
        <taxon>Magnoliopsida</taxon>
        <taxon>Liliopsida</taxon>
        <taxon>Poales</taxon>
        <taxon>Poaceae</taxon>
        <taxon>PACMAD clade</taxon>
        <taxon>Arundinoideae</taxon>
        <taxon>Arundineae</taxon>
        <taxon>Arundo</taxon>
    </lineage>
</organism>
<protein>
    <submittedName>
        <fullName evidence="2">Uncharacterized protein</fullName>
    </submittedName>
</protein>
<proteinExistence type="predicted"/>
<dbReference type="EMBL" id="GBRH01277714">
    <property type="protein sequence ID" value="JAD20181.1"/>
    <property type="molecule type" value="Transcribed_RNA"/>
</dbReference>
<name>A0A0A8Y212_ARUDO</name>
<evidence type="ECO:0000256" key="1">
    <source>
        <dbReference type="SAM" id="MobiDB-lite"/>
    </source>
</evidence>